<gene>
    <name evidence="1" type="ORF">FE257_001984</name>
</gene>
<dbReference type="AlphaFoldDB" id="A0AAD4CEI5"/>
<name>A0AAD4CEI5_ASPNN</name>
<organism evidence="1 2">
    <name type="scientific">Aspergillus nanangensis</name>
    <dbReference type="NCBI Taxonomy" id="2582783"/>
    <lineage>
        <taxon>Eukaryota</taxon>
        <taxon>Fungi</taxon>
        <taxon>Dikarya</taxon>
        <taxon>Ascomycota</taxon>
        <taxon>Pezizomycotina</taxon>
        <taxon>Eurotiomycetes</taxon>
        <taxon>Eurotiomycetidae</taxon>
        <taxon>Eurotiales</taxon>
        <taxon>Aspergillaceae</taxon>
        <taxon>Aspergillus</taxon>
        <taxon>Aspergillus subgen. Circumdati</taxon>
    </lineage>
</organism>
<accession>A0AAD4CEI5</accession>
<evidence type="ECO:0000313" key="2">
    <source>
        <dbReference type="Proteomes" id="UP001194746"/>
    </source>
</evidence>
<comment type="caution">
    <text evidence="1">The sequence shown here is derived from an EMBL/GenBank/DDBJ whole genome shotgun (WGS) entry which is preliminary data.</text>
</comment>
<reference evidence="1" key="1">
    <citation type="journal article" date="2019" name="Beilstein J. Org. Chem.">
        <title>Nanangenines: drimane sesquiterpenoids as the dominant metabolite cohort of a novel Australian fungus, Aspergillus nanangensis.</title>
        <authorList>
            <person name="Lacey H.J."/>
            <person name="Gilchrist C.L.M."/>
            <person name="Crombie A."/>
            <person name="Kalaitzis J.A."/>
            <person name="Vuong D."/>
            <person name="Rutledge P.J."/>
            <person name="Turner P."/>
            <person name="Pitt J.I."/>
            <person name="Lacey E."/>
            <person name="Chooi Y.H."/>
            <person name="Piggott A.M."/>
        </authorList>
    </citation>
    <scope>NUCLEOTIDE SEQUENCE</scope>
    <source>
        <strain evidence="1">MST-FP2251</strain>
    </source>
</reference>
<protein>
    <submittedName>
        <fullName evidence="1">Uncharacterized protein</fullName>
    </submittedName>
</protein>
<keyword evidence="2" id="KW-1185">Reference proteome</keyword>
<reference evidence="1" key="2">
    <citation type="submission" date="2020-02" db="EMBL/GenBank/DDBJ databases">
        <authorList>
            <person name="Gilchrist C.L.M."/>
            <person name="Chooi Y.-H."/>
        </authorList>
    </citation>
    <scope>NUCLEOTIDE SEQUENCE</scope>
    <source>
        <strain evidence="1">MST-FP2251</strain>
    </source>
</reference>
<sequence length="425" mass="48911">MPTLETLPAELRIQVLEEIPDIPSLHNLVQASFIYRDSYQRTRKTVLHQLATRVHGLVGVTEPLAAIGSEGLHAEVDAHRDDIIAVLDRRRCHSDDRVLLSEPQSVQLLQLYKKLEPVLQACCHRAARPAHVDAQTWQQDPTAAVSEAEKARILRALCRLQTYCNIFGAREWVEPEPNAQQRFLSPNLLKRRSTTWHRHFTIHEMWSLFFRTMPPWEVEEFGSVWTFMRETYVDLFADIAKDFPRDSAEWRALRPTTMPLDPRDLEENPEDEYSQYDYDDYCNHLVSLGPSFLAQVLQQPTEYARRRLLASNAVTGQSSFMDLVGVVTDPQPLLYPADRYEMPGITAILPTLPTLEQPARGWKHHWYGHDTIDRVMFPSRQEATNGLSDPVGQYTLGFYTGWTWGYALWDSVHAVDRSPPSLPLQ</sequence>
<dbReference type="EMBL" id="VCAU01000129">
    <property type="protein sequence ID" value="KAF9884252.1"/>
    <property type="molecule type" value="Genomic_DNA"/>
</dbReference>
<dbReference type="Proteomes" id="UP001194746">
    <property type="component" value="Unassembled WGS sequence"/>
</dbReference>
<proteinExistence type="predicted"/>
<evidence type="ECO:0000313" key="1">
    <source>
        <dbReference type="EMBL" id="KAF9884252.1"/>
    </source>
</evidence>